<dbReference type="Proteomes" id="UP001606302">
    <property type="component" value="Unassembled WGS sequence"/>
</dbReference>
<feature type="signal peptide" evidence="3">
    <location>
        <begin position="1"/>
        <end position="19"/>
    </location>
</feature>
<dbReference type="Gene3D" id="3.40.190.10">
    <property type="entry name" value="Periplasmic binding protein-like II"/>
    <property type="match status" value="1"/>
</dbReference>
<accession>A0ABW7GDD5</accession>
<comment type="caution">
    <text evidence="4">The sequence shown here is derived from an EMBL/GenBank/DDBJ whole genome shotgun (WGS) entry which is preliminary data.</text>
</comment>
<dbReference type="PANTHER" id="PTHR43649:SF12">
    <property type="entry name" value="DIACETYLCHITOBIOSE BINDING PROTEIN DASA"/>
    <property type="match status" value="1"/>
</dbReference>
<dbReference type="InterPro" id="IPR050490">
    <property type="entry name" value="Bact_solute-bd_prot1"/>
</dbReference>
<organism evidence="4 5">
    <name type="scientific">Pelomonas lactea</name>
    <dbReference type="NCBI Taxonomy" id="3299030"/>
    <lineage>
        <taxon>Bacteria</taxon>
        <taxon>Pseudomonadati</taxon>
        <taxon>Pseudomonadota</taxon>
        <taxon>Betaproteobacteria</taxon>
        <taxon>Burkholderiales</taxon>
        <taxon>Sphaerotilaceae</taxon>
        <taxon>Roseateles</taxon>
    </lineage>
</organism>
<dbReference type="SUPFAM" id="SSF53850">
    <property type="entry name" value="Periplasmic binding protein-like II"/>
    <property type="match status" value="1"/>
</dbReference>
<reference evidence="4 5" key="1">
    <citation type="submission" date="2024-08" db="EMBL/GenBank/DDBJ databases">
        <authorList>
            <person name="Lu H."/>
        </authorList>
    </citation>
    <scope>NUCLEOTIDE SEQUENCE [LARGE SCALE GENOMIC DNA]</scope>
    <source>
        <strain evidence="4 5">DXS20W</strain>
    </source>
</reference>
<dbReference type="PANTHER" id="PTHR43649">
    <property type="entry name" value="ARABINOSE-BINDING PROTEIN-RELATED"/>
    <property type="match status" value="1"/>
</dbReference>
<evidence type="ECO:0000313" key="5">
    <source>
        <dbReference type="Proteomes" id="UP001606302"/>
    </source>
</evidence>
<dbReference type="EMBL" id="JBIGHX010000001">
    <property type="protein sequence ID" value="MFG6459964.1"/>
    <property type="molecule type" value="Genomic_DNA"/>
</dbReference>
<comment type="subcellular location">
    <subcellularLocation>
        <location evidence="1">Periplasm</location>
    </subcellularLocation>
</comment>
<name>A0ABW7GDD5_9BURK</name>
<keyword evidence="3" id="KW-0732">Signal</keyword>
<evidence type="ECO:0000256" key="2">
    <source>
        <dbReference type="ARBA" id="ARBA00008520"/>
    </source>
</evidence>
<proteinExistence type="inferred from homology"/>
<comment type="similarity">
    <text evidence="2">Belongs to the bacterial solute-binding protein 1 family.</text>
</comment>
<protein>
    <submittedName>
        <fullName evidence="4">Extracellular solute-binding protein</fullName>
    </submittedName>
</protein>
<feature type="chain" id="PRO_5045773647" evidence="3">
    <location>
        <begin position="20"/>
        <end position="438"/>
    </location>
</feature>
<gene>
    <name evidence="4" type="ORF">ACG04Q_00185</name>
</gene>
<dbReference type="RefSeq" id="WP_394508761.1">
    <property type="nucleotide sequence ID" value="NZ_JBIGHX010000001.1"/>
</dbReference>
<keyword evidence="5" id="KW-1185">Reference proteome</keyword>
<evidence type="ECO:0000256" key="3">
    <source>
        <dbReference type="SAM" id="SignalP"/>
    </source>
</evidence>
<evidence type="ECO:0000313" key="4">
    <source>
        <dbReference type="EMBL" id="MFG6459964.1"/>
    </source>
</evidence>
<sequence>MKRSLIAFAAALLTGVATAAPVEITLARFFGSCDAEHGHVTDASQVTSECGIVTVLTNKFNAQNAGRIHVNTQVVEHSAYYPQLGARIVGGDLPTIAIMHSSVLGDFAKRDLLQPLEDGLDAADFTPHARHGVTLGGHVLALPYDSHAMLWHINLGLMKQAGLVDAQGHAKLPTSPGELLAQARAFKRATGKPYFVWLTLNDPSFFARSVLGLVNQQNGRLFPRSDQAIDLGTPEMKQAVTLMRTIYAEGLSTRHMDYSAALQAFMAGAGGVMPNGTWLLGQLNERAAQAGNPLSRAYEAVPEPTLYARAATWADSHVWVMLRNPRQTPAERAAAITFLRFLNDESLAWARTGQLPARQSAVDSAAFKALPMRGSLGPVAQDGTGLPPTVARQSRVMGLLGETVSAIVVSGEPLEAALAKGQQRINRLLEREARFLGK</sequence>
<dbReference type="Pfam" id="PF13416">
    <property type="entry name" value="SBP_bac_8"/>
    <property type="match status" value="1"/>
</dbReference>
<evidence type="ECO:0000256" key="1">
    <source>
        <dbReference type="ARBA" id="ARBA00004418"/>
    </source>
</evidence>
<dbReference type="InterPro" id="IPR006059">
    <property type="entry name" value="SBP"/>
</dbReference>